<dbReference type="EMBL" id="JAPWTK010000032">
    <property type="protein sequence ID" value="KAJ8956173.1"/>
    <property type="molecule type" value="Genomic_DNA"/>
</dbReference>
<reference evidence="2" key="1">
    <citation type="journal article" date="2023" name="Insect Mol. Biol.">
        <title>Genome sequencing provides insights into the evolution of gene families encoding plant cell wall-degrading enzymes in longhorned beetles.</title>
        <authorList>
            <person name="Shin N.R."/>
            <person name="Okamura Y."/>
            <person name="Kirsch R."/>
            <person name="Pauchet Y."/>
        </authorList>
    </citation>
    <scope>NUCLEOTIDE SEQUENCE</scope>
    <source>
        <strain evidence="2">AMC_N1</strain>
    </source>
</reference>
<sequence length="367" mass="41288">MSKKSRKYMYVKRFLENQDEESDSQSVDCSLHLSNHTGVDTDINVLHYDKLGYSFFLRDNTSEYVPTSWAVDTKKDVYLWPKKLSETQIKKLRDNCSEPSLNIEYEEWDGICKATVFTLKHAQNLAEKAEYISNLSVDETDVEGLVIDDKDNNNTVDDEADEVSGDNVESVGHKLKNKTGRNYNYSTNRVTTPSGFKGYSSSQRNLIYSFTKTPKSSKSLINGPTKTTTSDSTNEGLADNNISRDIKKITKALAGIKYDITDMKNNISHIKIKLDMLENKSKSFKSTSDFKLPLTTPQQLLELENKIENATDLEDLVNILSHVEAVKVNFLDATDLEITCCIGVSLATAGDRNGGRQLRAETPNQDE</sequence>
<dbReference type="Proteomes" id="UP001162162">
    <property type="component" value="Unassembled WGS sequence"/>
</dbReference>
<comment type="caution">
    <text evidence="2">The sequence shown here is derived from an EMBL/GenBank/DDBJ whole genome shotgun (WGS) entry which is preliminary data.</text>
</comment>
<organism evidence="2 3">
    <name type="scientific">Aromia moschata</name>
    <dbReference type="NCBI Taxonomy" id="1265417"/>
    <lineage>
        <taxon>Eukaryota</taxon>
        <taxon>Metazoa</taxon>
        <taxon>Ecdysozoa</taxon>
        <taxon>Arthropoda</taxon>
        <taxon>Hexapoda</taxon>
        <taxon>Insecta</taxon>
        <taxon>Pterygota</taxon>
        <taxon>Neoptera</taxon>
        <taxon>Endopterygota</taxon>
        <taxon>Coleoptera</taxon>
        <taxon>Polyphaga</taxon>
        <taxon>Cucujiformia</taxon>
        <taxon>Chrysomeloidea</taxon>
        <taxon>Cerambycidae</taxon>
        <taxon>Cerambycinae</taxon>
        <taxon>Callichromatini</taxon>
        <taxon>Aromia</taxon>
    </lineage>
</organism>
<dbReference type="AlphaFoldDB" id="A0AAV8YVT6"/>
<evidence type="ECO:0000256" key="1">
    <source>
        <dbReference type="SAM" id="MobiDB-lite"/>
    </source>
</evidence>
<evidence type="ECO:0000313" key="2">
    <source>
        <dbReference type="EMBL" id="KAJ8956173.1"/>
    </source>
</evidence>
<name>A0AAV8YVT6_9CUCU</name>
<accession>A0AAV8YVT6</accession>
<gene>
    <name evidence="2" type="ORF">NQ318_020724</name>
</gene>
<proteinExistence type="predicted"/>
<keyword evidence="3" id="KW-1185">Reference proteome</keyword>
<evidence type="ECO:0000313" key="3">
    <source>
        <dbReference type="Proteomes" id="UP001162162"/>
    </source>
</evidence>
<feature type="region of interest" description="Disordered" evidence="1">
    <location>
        <begin position="148"/>
        <end position="168"/>
    </location>
</feature>
<protein>
    <submittedName>
        <fullName evidence="2">Uncharacterized protein</fullName>
    </submittedName>
</protein>